<dbReference type="EMBL" id="LCAO01000004">
    <property type="protein sequence ID" value="KKR92105.1"/>
    <property type="molecule type" value="Genomic_DNA"/>
</dbReference>
<dbReference type="SUPFAM" id="SSF53448">
    <property type="entry name" value="Nucleotide-diphospho-sugar transferases"/>
    <property type="match status" value="1"/>
</dbReference>
<feature type="domain" description="Glycosyltransferase 2-like" evidence="1">
    <location>
        <begin position="5"/>
        <end position="122"/>
    </location>
</feature>
<organism evidence="2 3">
    <name type="scientific">Candidatus Woesebacteria bacterium GW2011_GWA1_41_13b</name>
    <dbReference type="NCBI Taxonomy" id="1618555"/>
    <lineage>
        <taxon>Bacteria</taxon>
        <taxon>Candidatus Woeseibacteriota</taxon>
    </lineage>
</organism>
<dbReference type="Pfam" id="PF00535">
    <property type="entry name" value="Glycos_transf_2"/>
    <property type="match status" value="1"/>
</dbReference>
<protein>
    <submittedName>
        <fullName evidence="2">Glycosyl transferase, group 2 family</fullName>
    </submittedName>
</protein>
<dbReference type="Gene3D" id="3.90.550.10">
    <property type="entry name" value="Spore Coat Polysaccharide Biosynthesis Protein SpsA, Chain A"/>
    <property type="match status" value="1"/>
</dbReference>
<dbReference type="InterPro" id="IPR001173">
    <property type="entry name" value="Glyco_trans_2-like"/>
</dbReference>
<dbReference type="PANTHER" id="PTHR43630">
    <property type="entry name" value="POLY-BETA-1,6-N-ACETYL-D-GLUCOSAMINE SYNTHASE"/>
    <property type="match status" value="1"/>
</dbReference>
<evidence type="ECO:0000313" key="3">
    <source>
        <dbReference type="Proteomes" id="UP000034676"/>
    </source>
</evidence>
<dbReference type="Proteomes" id="UP000034676">
    <property type="component" value="Unassembled WGS sequence"/>
</dbReference>
<keyword evidence="2" id="KW-0808">Transferase</keyword>
<evidence type="ECO:0000313" key="2">
    <source>
        <dbReference type="EMBL" id="KKR92105.1"/>
    </source>
</evidence>
<reference evidence="2 3" key="1">
    <citation type="journal article" date="2015" name="Nature">
        <title>rRNA introns, odd ribosomes, and small enigmatic genomes across a large radiation of phyla.</title>
        <authorList>
            <person name="Brown C.T."/>
            <person name="Hug L.A."/>
            <person name="Thomas B.C."/>
            <person name="Sharon I."/>
            <person name="Castelle C.J."/>
            <person name="Singh A."/>
            <person name="Wilkins M.J."/>
            <person name="Williams K.H."/>
            <person name="Banfield J.F."/>
        </authorList>
    </citation>
    <scope>NUCLEOTIDE SEQUENCE [LARGE SCALE GENOMIC DNA]</scope>
</reference>
<dbReference type="PANTHER" id="PTHR43630:SF2">
    <property type="entry name" value="GLYCOSYLTRANSFERASE"/>
    <property type="match status" value="1"/>
</dbReference>
<proteinExistence type="predicted"/>
<sequence length="255" mass="29605">MASLSAIIIARNEESMIGECLLSLKDLASEIILVDTGNTDSTNDIARSFGVRIVTTSNLDYSHFRNAGLKTATGEWILYVDADERVTPLLKKEIEQIMSSDEAGNVYQIPRRNIYLGREMHFGGWGQDKVIRLFRKGVLLRYEGALHEQPIFTGQLRTTNHELIHHSHRDLASMLNKTLEFTQYEAKLRLEANHPLVVWWRFLRVMFTEFWLRFVKLSAWKDGTEGIIDGIFQVFNSFVIYARLWEMQNEKNRHL</sequence>
<evidence type="ECO:0000259" key="1">
    <source>
        <dbReference type="Pfam" id="PF00535"/>
    </source>
</evidence>
<dbReference type="GO" id="GO:0016740">
    <property type="term" value="F:transferase activity"/>
    <property type="evidence" value="ECO:0007669"/>
    <property type="project" value="UniProtKB-KW"/>
</dbReference>
<comment type="caution">
    <text evidence="2">The sequence shown here is derived from an EMBL/GenBank/DDBJ whole genome shotgun (WGS) entry which is preliminary data.</text>
</comment>
<gene>
    <name evidence="2" type="ORF">UU42_C0004G0021</name>
</gene>
<name>A0A0G0X642_9BACT</name>
<dbReference type="CDD" id="cd02511">
    <property type="entry name" value="Beta4Glucosyltransferase"/>
    <property type="match status" value="1"/>
</dbReference>
<dbReference type="AlphaFoldDB" id="A0A0G0X642"/>
<accession>A0A0G0X642</accession>
<dbReference type="InterPro" id="IPR029044">
    <property type="entry name" value="Nucleotide-diphossugar_trans"/>
</dbReference>